<comment type="caution">
    <text evidence="14">The sequence shown here is derived from an EMBL/GenBank/DDBJ whole genome shotgun (WGS) entry which is preliminary data.</text>
</comment>
<feature type="domain" description="Methyl-accepting transducer" evidence="12">
    <location>
        <begin position="412"/>
        <end position="648"/>
    </location>
</feature>
<evidence type="ECO:0000256" key="6">
    <source>
        <dbReference type="ARBA" id="ARBA00022989"/>
    </source>
</evidence>
<gene>
    <name evidence="14" type="ORF">BBI10_22185</name>
</gene>
<keyword evidence="5 11" id="KW-0812">Transmembrane</keyword>
<dbReference type="Pfam" id="PF00015">
    <property type="entry name" value="MCPsignal"/>
    <property type="match status" value="1"/>
</dbReference>
<dbReference type="Gene3D" id="1.10.287.950">
    <property type="entry name" value="Methyl-accepting chemotaxis protein"/>
    <property type="match status" value="1"/>
</dbReference>
<dbReference type="PROSITE" id="PS50885">
    <property type="entry name" value="HAMP"/>
    <property type="match status" value="1"/>
</dbReference>
<evidence type="ECO:0000313" key="15">
    <source>
        <dbReference type="Proteomes" id="UP000095143"/>
    </source>
</evidence>
<name>A0A1C2D843_9PSED</name>
<evidence type="ECO:0000259" key="12">
    <source>
        <dbReference type="PROSITE" id="PS50111"/>
    </source>
</evidence>
<evidence type="ECO:0000256" key="1">
    <source>
        <dbReference type="ARBA" id="ARBA00004651"/>
    </source>
</evidence>
<dbReference type="FunFam" id="1.10.287.950:FF:000001">
    <property type="entry name" value="Methyl-accepting chemotaxis sensory transducer"/>
    <property type="match status" value="1"/>
</dbReference>
<keyword evidence="2" id="KW-1003">Cell membrane</keyword>
<dbReference type="Proteomes" id="UP000095143">
    <property type="component" value="Unassembled WGS sequence"/>
</dbReference>
<dbReference type="EMBL" id="MDEN01000069">
    <property type="protein sequence ID" value="OCX10932.1"/>
    <property type="molecule type" value="Genomic_DNA"/>
</dbReference>
<keyword evidence="6 11" id="KW-1133">Transmembrane helix</keyword>
<dbReference type="PANTHER" id="PTHR32089">
    <property type="entry name" value="METHYL-ACCEPTING CHEMOTAXIS PROTEIN MCPB"/>
    <property type="match status" value="1"/>
</dbReference>
<accession>A0A1C2D843</accession>
<evidence type="ECO:0000256" key="11">
    <source>
        <dbReference type="SAM" id="Phobius"/>
    </source>
</evidence>
<evidence type="ECO:0000256" key="4">
    <source>
        <dbReference type="ARBA" id="ARBA00022500"/>
    </source>
</evidence>
<evidence type="ECO:0000256" key="7">
    <source>
        <dbReference type="ARBA" id="ARBA00023136"/>
    </source>
</evidence>
<evidence type="ECO:0000256" key="8">
    <source>
        <dbReference type="ARBA" id="ARBA00023224"/>
    </source>
</evidence>
<evidence type="ECO:0000313" key="14">
    <source>
        <dbReference type="EMBL" id="OCX10932.1"/>
    </source>
</evidence>
<dbReference type="CDD" id="cd11386">
    <property type="entry name" value="MCP_signal"/>
    <property type="match status" value="1"/>
</dbReference>
<dbReference type="GO" id="GO:0006935">
    <property type="term" value="P:chemotaxis"/>
    <property type="evidence" value="ECO:0007669"/>
    <property type="project" value="UniProtKB-KW"/>
</dbReference>
<evidence type="ECO:0000259" key="13">
    <source>
        <dbReference type="PROSITE" id="PS50885"/>
    </source>
</evidence>
<dbReference type="SUPFAM" id="SSF58104">
    <property type="entry name" value="Methyl-accepting chemotaxis protein (MCP) signaling domain"/>
    <property type="match status" value="1"/>
</dbReference>
<evidence type="ECO:0000256" key="9">
    <source>
        <dbReference type="ARBA" id="ARBA00029447"/>
    </source>
</evidence>
<keyword evidence="3" id="KW-0488">Methylation</keyword>
<dbReference type="SMART" id="SM00304">
    <property type="entry name" value="HAMP"/>
    <property type="match status" value="1"/>
</dbReference>
<comment type="subcellular location">
    <subcellularLocation>
        <location evidence="1">Cell membrane</location>
        <topology evidence="1">Multi-pass membrane protein</topology>
    </subcellularLocation>
</comment>
<evidence type="ECO:0000256" key="2">
    <source>
        <dbReference type="ARBA" id="ARBA00022475"/>
    </source>
</evidence>
<dbReference type="PANTHER" id="PTHR32089:SF120">
    <property type="entry name" value="METHYL-ACCEPTING CHEMOTAXIS PROTEIN TLPQ"/>
    <property type="match status" value="1"/>
</dbReference>
<comment type="similarity">
    <text evidence="9">Belongs to the methyl-accepting chemotaxis (MCP) protein family.</text>
</comment>
<sequence>MQSLLSPGIRLLGRLGFARKFQVLFFLFILPLAGSLWMIGQDYRSKLEVISQEQAGVRQLMALDALDVQLTAQRNRAARWKAADILRDPTPAAKAAMNALDAANPDLTRTLASLGDELKAQNASADIMTRYQALQASVKGMDSESLRSVGWWPDGYDRFTSALTALQSLREQIAMDSGLILDPWLETYLLMQIATQQAPELVERVGRMASIGQSSIASGQFSLQSRLQMRDLRSRIGDARDQLVKAVSSLKSKAYPGMEVWTRQYEDSLQRLDNELKVLDDGVFGGSIKLDPAAFERSVDSVSDGLAALRKQSLSSLTSRLDYYHEQSTLQFVPIAAIFSILALAALYLFMCLQASIQRSAKGITTLAESLRDGNLCVEVAVQGRDELAAISTALNVAVVQLRTSLLGVNHETQQLGSAVLTLNAQSGSTLNEVEDQQQQISQIAAAATELAATSMGVARSCEAASGSAQATRRIAEDSSRDSQRTTASIQQLNQKLTDTANALSKVSEQGQQIQSVVDTIRGIAEQTNLLALNAAIEAARAGEQGRGFAVVADEVRSLSQRTQASTAQIAGTVDSLRSTVSQAVSLMEAACGQAVSDAQSVTGLGERLEEIASAVQIVTDTLAQIATAVEEQAATADEVSGNIQQVDQAAGRLLDGARAVNHAADTLTKGSRALSDNTARFRLG</sequence>
<feature type="transmembrane region" description="Helical" evidence="11">
    <location>
        <begin position="21"/>
        <end position="40"/>
    </location>
</feature>
<reference evidence="14 15" key="1">
    <citation type="submission" date="2016-08" db="EMBL/GenBank/DDBJ databases">
        <title>Whole genome sequence of Pseudomonas graminis strain UASWS1507, a potential biological control agent for agriculture.</title>
        <authorList>
            <person name="Crovadore J."/>
            <person name="Calmin G."/>
            <person name="Chablais R."/>
            <person name="Cochard B."/>
            <person name="Lefort F."/>
        </authorList>
    </citation>
    <scope>NUCLEOTIDE SEQUENCE [LARGE SCALE GENOMIC DNA]</scope>
    <source>
        <strain evidence="14 15">UASWS1507</strain>
    </source>
</reference>
<keyword evidence="8 10" id="KW-0807">Transducer</keyword>
<keyword evidence="4" id="KW-0145">Chemotaxis</keyword>
<dbReference type="InterPro" id="IPR004089">
    <property type="entry name" value="MCPsignal_dom"/>
</dbReference>
<keyword evidence="7 11" id="KW-0472">Membrane</keyword>
<evidence type="ECO:0000256" key="10">
    <source>
        <dbReference type="PROSITE-ProRule" id="PRU00284"/>
    </source>
</evidence>
<dbReference type="SMART" id="SM00283">
    <property type="entry name" value="MA"/>
    <property type="match status" value="1"/>
</dbReference>
<dbReference type="AlphaFoldDB" id="A0A1C2D843"/>
<evidence type="ECO:0000256" key="5">
    <source>
        <dbReference type="ARBA" id="ARBA00022692"/>
    </source>
</evidence>
<protein>
    <submittedName>
        <fullName evidence="14">Chemotaxis protein</fullName>
    </submittedName>
</protein>
<dbReference type="PROSITE" id="PS50111">
    <property type="entry name" value="CHEMOTAXIS_TRANSDUC_2"/>
    <property type="match status" value="1"/>
</dbReference>
<dbReference type="GO" id="GO:0007165">
    <property type="term" value="P:signal transduction"/>
    <property type="evidence" value="ECO:0007669"/>
    <property type="project" value="UniProtKB-KW"/>
</dbReference>
<dbReference type="GO" id="GO:0005886">
    <property type="term" value="C:plasma membrane"/>
    <property type="evidence" value="ECO:0007669"/>
    <property type="project" value="UniProtKB-SubCell"/>
</dbReference>
<dbReference type="RefSeq" id="WP_065991774.1">
    <property type="nucleotide sequence ID" value="NZ_MDEN01000069.1"/>
</dbReference>
<feature type="domain" description="HAMP" evidence="13">
    <location>
        <begin position="355"/>
        <end position="407"/>
    </location>
</feature>
<feature type="transmembrane region" description="Helical" evidence="11">
    <location>
        <begin position="332"/>
        <end position="353"/>
    </location>
</feature>
<dbReference type="OrthoDB" id="7030431at2"/>
<evidence type="ECO:0000256" key="3">
    <source>
        <dbReference type="ARBA" id="ARBA00022481"/>
    </source>
</evidence>
<proteinExistence type="inferred from homology"/>
<dbReference type="InterPro" id="IPR003660">
    <property type="entry name" value="HAMP_dom"/>
</dbReference>
<organism evidence="14 15">
    <name type="scientific">Pseudomonas graminis</name>
    <dbReference type="NCBI Taxonomy" id="158627"/>
    <lineage>
        <taxon>Bacteria</taxon>
        <taxon>Pseudomonadati</taxon>
        <taxon>Pseudomonadota</taxon>
        <taxon>Gammaproteobacteria</taxon>
        <taxon>Pseudomonadales</taxon>
        <taxon>Pseudomonadaceae</taxon>
        <taxon>Pseudomonas</taxon>
    </lineage>
</organism>